<evidence type="ECO:0000313" key="3">
    <source>
        <dbReference type="EMBL" id="GLI64133.1"/>
    </source>
</evidence>
<dbReference type="Proteomes" id="UP001165090">
    <property type="component" value="Unassembled WGS sequence"/>
</dbReference>
<keyword evidence="4" id="KW-1185">Reference proteome</keyword>
<keyword evidence="1" id="KW-0472">Membrane</keyword>
<proteinExistence type="predicted"/>
<gene>
    <name evidence="3" type="ORF">VaNZ11_007314</name>
</gene>
<keyword evidence="1" id="KW-0812">Transmembrane</keyword>
<dbReference type="InterPro" id="IPR006816">
    <property type="entry name" value="ELMO_dom"/>
</dbReference>
<evidence type="ECO:0000313" key="4">
    <source>
        <dbReference type="Proteomes" id="UP001165090"/>
    </source>
</evidence>
<name>A0ABQ5S3R7_9CHLO</name>
<dbReference type="EMBL" id="BSDZ01000017">
    <property type="protein sequence ID" value="GLI64133.1"/>
    <property type="molecule type" value="Genomic_DNA"/>
</dbReference>
<protein>
    <recommendedName>
        <fullName evidence="2">ELMO domain-containing protein</fullName>
    </recommendedName>
</protein>
<comment type="caution">
    <text evidence="3">The sequence shown here is derived from an EMBL/GenBank/DDBJ whole genome shotgun (WGS) entry which is preliminary data.</text>
</comment>
<reference evidence="3 4" key="1">
    <citation type="journal article" date="2023" name="IScience">
        <title>Expanded male sex-determining region conserved during the evolution of homothallism in the green alga Volvox.</title>
        <authorList>
            <person name="Yamamoto K."/>
            <person name="Matsuzaki R."/>
            <person name="Mahakham W."/>
            <person name="Heman W."/>
            <person name="Sekimoto H."/>
            <person name="Kawachi M."/>
            <person name="Minakuchi Y."/>
            <person name="Toyoda A."/>
            <person name="Nozaki H."/>
        </authorList>
    </citation>
    <scope>NUCLEOTIDE SEQUENCE [LARGE SCALE GENOMIC DNA]</scope>
    <source>
        <strain evidence="3 4">NIES-4468</strain>
    </source>
</reference>
<dbReference type="PANTHER" id="PTHR12771">
    <property type="entry name" value="ENGULFMENT AND CELL MOTILITY"/>
    <property type="match status" value="1"/>
</dbReference>
<keyword evidence="1" id="KW-1133">Transmembrane helix</keyword>
<dbReference type="Pfam" id="PF04727">
    <property type="entry name" value="ELMO_CED12"/>
    <property type="match status" value="1"/>
</dbReference>
<dbReference type="InterPro" id="IPR050868">
    <property type="entry name" value="ELMO_domain-containing"/>
</dbReference>
<feature type="transmembrane region" description="Helical" evidence="1">
    <location>
        <begin position="34"/>
        <end position="57"/>
    </location>
</feature>
<evidence type="ECO:0000259" key="2">
    <source>
        <dbReference type="PROSITE" id="PS51335"/>
    </source>
</evidence>
<organism evidence="3 4">
    <name type="scientific">Volvox africanus</name>
    <dbReference type="NCBI Taxonomy" id="51714"/>
    <lineage>
        <taxon>Eukaryota</taxon>
        <taxon>Viridiplantae</taxon>
        <taxon>Chlorophyta</taxon>
        <taxon>core chlorophytes</taxon>
        <taxon>Chlorophyceae</taxon>
        <taxon>CS clade</taxon>
        <taxon>Chlamydomonadales</taxon>
        <taxon>Volvocaceae</taxon>
        <taxon>Volvox</taxon>
    </lineage>
</organism>
<dbReference type="PROSITE" id="PS51335">
    <property type="entry name" value="ELMO"/>
    <property type="match status" value="1"/>
</dbReference>
<dbReference type="PANTHER" id="PTHR12771:SF56">
    <property type="entry name" value="CED-12"/>
    <property type="match status" value="1"/>
</dbReference>
<evidence type="ECO:0000256" key="1">
    <source>
        <dbReference type="SAM" id="Phobius"/>
    </source>
</evidence>
<feature type="non-terminal residue" evidence="3">
    <location>
        <position position="1"/>
    </location>
</feature>
<accession>A0ABQ5S3R7</accession>
<feature type="domain" description="ELMO" evidence="2">
    <location>
        <begin position="183"/>
        <end position="351"/>
    </location>
</feature>
<sequence length="375" mass="43005">HFSRACTIPYKQFRSSIVRVVTWDLPFRLDKLRILFKVIFLAVILRCFGIVSSVPLWEIGGRSIDASSMAGLRRRKQGRDEDTLTESLLPDYDEQRLEEEQQQDANRKALILHPGEFNLKDFLQSIFAWWNRLFGTLLSYTTALLPRGQLWQACDQPLSLLQSERLQLLKERVAEKFNIGNQNHQDALRRLWSLAFYGEPCTALKSAKWKEMGWQGEDPATDFRGAGLYGLENLIYLAEVHPETFRRLVDKTDGTRAEWEYPFAVAGLNITFMLSELLELHTAPGASLDAEPRTVAGRAFVTLMEDSDVAFEELYCATYCLLDSTWLQMGASYMDFNAVIKRVRGDIERALATRPRDMQALRKKLLGTDAPIERI</sequence>